<reference evidence="1" key="1">
    <citation type="journal article" date="2015" name="Nature">
        <title>Complex archaea that bridge the gap between prokaryotes and eukaryotes.</title>
        <authorList>
            <person name="Spang A."/>
            <person name="Saw J.H."/>
            <person name="Jorgensen S.L."/>
            <person name="Zaremba-Niedzwiedzka K."/>
            <person name="Martijn J."/>
            <person name="Lind A.E."/>
            <person name="van Eijk R."/>
            <person name="Schleper C."/>
            <person name="Guy L."/>
            <person name="Ettema T.J."/>
        </authorList>
    </citation>
    <scope>NUCLEOTIDE SEQUENCE</scope>
</reference>
<sequence>MTTVFQKALDQGKPLVVTRRIHEGDIDLAILLRVHDVSENFFDPLVRKTPPVSDLSAAVVDDLKMRFTKPDNVDGTPNAPVEVDATFATVAPPLPGQTGDGLDGLMEFRTPDATFLDVPGFWKVQGIVNLPPGNIATQEVTFRVHPRLSTP</sequence>
<gene>
    <name evidence="1" type="ORF">LCGC14_0375360</name>
</gene>
<organism evidence="1">
    <name type="scientific">marine sediment metagenome</name>
    <dbReference type="NCBI Taxonomy" id="412755"/>
    <lineage>
        <taxon>unclassified sequences</taxon>
        <taxon>metagenomes</taxon>
        <taxon>ecological metagenomes</taxon>
    </lineage>
</organism>
<name>A0A0F9T9W4_9ZZZZ</name>
<accession>A0A0F9T9W4</accession>
<dbReference type="EMBL" id="LAZR01000301">
    <property type="protein sequence ID" value="KKN75979.1"/>
    <property type="molecule type" value="Genomic_DNA"/>
</dbReference>
<evidence type="ECO:0000313" key="1">
    <source>
        <dbReference type="EMBL" id="KKN75979.1"/>
    </source>
</evidence>
<dbReference type="AlphaFoldDB" id="A0A0F9T9W4"/>
<comment type="caution">
    <text evidence="1">The sequence shown here is derived from an EMBL/GenBank/DDBJ whole genome shotgun (WGS) entry which is preliminary data.</text>
</comment>
<protein>
    <submittedName>
        <fullName evidence="1">Uncharacterized protein</fullName>
    </submittedName>
</protein>
<proteinExistence type="predicted"/>